<evidence type="ECO:0000313" key="2">
    <source>
        <dbReference type="EMBL" id="MBB6218555.1"/>
    </source>
</evidence>
<keyword evidence="3" id="KW-1185">Reference proteome</keyword>
<evidence type="ECO:0000259" key="1">
    <source>
        <dbReference type="Pfam" id="PF01208"/>
    </source>
</evidence>
<dbReference type="RefSeq" id="WP_184313131.1">
    <property type="nucleotide sequence ID" value="NZ_JACHEN010000041.1"/>
</dbReference>
<organism evidence="2 3">
    <name type="scientific">Anaerosolibacter carboniphilus</name>
    <dbReference type="NCBI Taxonomy" id="1417629"/>
    <lineage>
        <taxon>Bacteria</taxon>
        <taxon>Bacillati</taxon>
        <taxon>Bacillota</taxon>
        <taxon>Clostridia</taxon>
        <taxon>Peptostreptococcales</taxon>
        <taxon>Thermotaleaceae</taxon>
        <taxon>Anaerosolibacter</taxon>
    </lineage>
</organism>
<proteinExistence type="predicted"/>
<dbReference type="AlphaFoldDB" id="A0A841L8G4"/>
<dbReference type="InterPro" id="IPR000257">
    <property type="entry name" value="Uroporphyrinogen_deCOase"/>
</dbReference>
<feature type="domain" description="Uroporphyrinogen decarboxylase (URO-D)" evidence="1">
    <location>
        <begin position="17"/>
        <end position="236"/>
    </location>
</feature>
<evidence type="ECO:0000313" key="3">
    <source>
        <dbReference type="Proteomes" id="UP000579281"/>
    </source>
</evidence>
<reference evidence="2 3" key="1">
    <citation type="submission" date="2020-08" db="EMBL/GenBank/DDBJ databases">
        <title>Genomic Encyclopedia of Type Strains, Phase IV (KMG-IV): sequencing the most valuable type-strain genomes for metagenomic binning, comparative biology and taxonomic classification.</title>
        <authorList>
            <person name="Goeker M."/>
        </authorList>
    </citation>
    <scope>NUCLEOTIDE SEQUENCE [LARGE SCALE GENOMIC DNA]</scope>
    <source>
        <strain evidence="2 3">DSM 103526</strain>
    </source>
</reference>
<dbReference type="PANTHER" id="PTHR47099:SF1">
    <property type="entry name" value="METHYLCOBAMIDE:COM METHYLTRANSFERASE MTBA"/>
    <property type="match status" value="1"/>
</dbReference>
<dbReference type="EMBL" id="JACHEN010000041">
    <property type="protein sequence ID" value="MBB6218555.1"/>
    <property type="molecule type" value="Genomic_DNA"/>
</dbReference>
<dbReference type="GO" id="GO:0006779">
    <property type="term" value="P:porphyrin-containing compound biosynthetic process"/>
    <property type="evidence" value="ECO:0007669"/>
    <property type="project" value="InterPro"/>
</dbReference>
<dbReference type="Pfam" id="PF01208">
    <property type="entry name" value="URO-D"/>
    <property type="match status" value="1"/>
</dbReference>
<protein>
    <submittedName>
        <fullName evidence="2">Uroporphyrinogen-III decarboxylase</fullName>
    </submittedName>
</protein>
<dbReference type="GO" id="GO:0004853">
    <property type="term" value="F:uroporphyrinogen decarboxylase activity"/>
    <property type="evidence" value="ECO:0007669"/>
    <property type="project" value="InterPro"/>
</dbReference>
<dbReference type="Proteomes" id="UP000579281">
    <property type="component" value="Unassembled WGS sequence"/>
</dbReference>
<accession>A0A841L8G4</accession>
<dbReference type="Gene3D" id="3.20.20.210">
    <property type="match status" value="1"/>
</dbReference>
<gene>
    <name evidence="2" type="ORF">HNQ80_004729</name>
</gene>
<dbReference type="PANTHER" id="PTHR47099">
    <property type="entry name" value="METHYLCOBAMIDE:COM METHYLTRANSFERASE MTBA"/>
    <property type="match status" value="1"/>
</dbReference>
<sequence length="291" mass="32853">MEYTVTFKCEGENLEQIPESIMEQTGIRFPEAHLDQKQMMILAKELKKYKKDQIVRIPFCVTVEAEALGGQIKLGDDKIGPRVDQYLFSAIEELEGIKEIDLNTGRIKEVLDAVEGLSVENETVALNVEGPFTIISSLIDPMIFYKGIRKNKELIDKFMKVIEDNIVEYILAGIKRGAKIISYGDPVGSLDIVGPKVYQEISGRTTYNVLKRIEPFLSGRIVHLCGKTSTAFDKLGFSESHPIEMNEELTYGEAILQLMKDNQGIQFIGHACIKKTPFKMKKSIVWNICLK</sequence>
<dbReference type="SUPFAM" id="SSF51726">
    <property type="entry name" value="UROD/MetE-like"/>
    <property type="match status" value="1"/>
</dbReference>
<dbReference type="InterPro" id="IPR052024">
    <property type="entry name" value="Methanogen_methyltrans"/>
</dbReference>
<dbReference type="InterPro" id="IPR038071">
    <property type="entry name" value="UROD/MetE-like_sf"/>
</dbReference>
<comment type="caution">
    <text evidence="2">The sequence shown here is derived from an EMBL/GenBank/DDBJ whole genome shotgun (WGS) entry which is preliminary data.</text>
</comment>
<name>A0A841L8G4_9FIRM</name>